<dbReference type="PANTHER" id="PTHR44591">
    <property type="entry name" value="STRESS RESPONSE REGULATOR PROTEIN 1"/>
    <property type="match status" value="1"/>
</dbReference>
<evidence type="ECO:0000313" key="5">
    <source>
        <dbReference type="EMBL" id="UGS34135.1"/>
    </source>
</evidence>
<dbReference type="GO" id="GO:0000160">
    <property type="term" value="P:phosphorelay signal transduction system"/>
    <property type="evidence" value="ECO:0007669"/>
    <property type="project" value="UniProtKB-KW"/>
</dbReference>
<protein>
    <submittedName>
        <fullName evidence="5">Alkaline phosphatase synthesis transcriptional regulatory protein PhoP</fullName>
    </submittedName>
</protein>
<organism evidence="5 6">
    <name type="scientific">Capillimicrobium parvum</name>
    <dbReference type="NCBI Taxonomy" id="2884022"/>
    <lineage>
        <taxon>Bacteria</taxon>
        <taxon>Bacillati</taxon>
        <taxon>Actinomycetota</taxon>
        <taxon>Thermoleophilia</taxon>
        <taxon>Solirubrobacterales</taxon>
        <taxon>Capillimicrobiaceae</taxon>
        <taxon>Capillimicrobium</taxon>
    </lineage>
</organism>
<dbReference type="InterPro" id="IPR011006">
    <property type="entry name" value="CheY-like_superfamily"/>
</dbReference>
<dbReference type="EMBL" id="CP087164">
    <property type="protein sequence ID" value="UGS34135.1"/>
    <property type="molecule type" value="Genomic_DNA"/>
</dbReference>
<dbReference type="InterPro" id="IPR050595">
    <property type="entry name" value="Bact_response_regulator"/>
</dbReference>
<feature type="domain" description="Response regulatory" evidence="4">
    <location>
        <begin position="4"/>
        <end position="119"/>
    </location>
</feature>
<dbReference type="Pfam" id="PF00072">
    <property type="entry name" value="Response_reg"/>
    <property type="match status" value="1"/>
</dbReference>
<dbReference type="Proteomes" id="UP001162834">
    <property type="component" value="Chromosome"/>
</dbReference>
<sequence length="119" mass="13074">MSPAVLIVDDDTFIRKLITTTLEDVSGFALIEAADGHEAIDAAALHRPRIVFLDVDMPRMDGIETCRALRAMDELRDTRIVMLTAGSEHEPDARAAGADLFLTKPFSPLDLLRLVDELA</sequence>
<keyword evidence="1 3" id="KW-0597">Phosphoprotein</keyword>
<feature type="modified residue" description="4-aspartylphosphate" evidence="3">
    <location>
        <position position="54"/>
    </location>
</feature>
<dbReference type="InterPro" id="IPR001789">
    <property type="entry name" value="Sig_transdc_resp-reg_receiver"/>
</dbReference>
<dbReference type="KEGG" id="sbae:DSM104329_00507"/>
<gene>
    <name evidence="5" type="primary">phoP_1</name>
    <name evidence="5" type="ORF">DSM104329_00507</name>
</gene>
<evidence type="ECO:0000256" key="1">
    <source>
        <dbReference type="ARBA" id="ARBA00022553"/>
    </source>
</evidence>
<accession>A0A9E6XTY6</accession>
<evidence type="ECO:0000259" key="4">
    <source>
        <dbReference type="PROSITE" id="PS50110"/>
    </source>
</evidence>
<evidence type="ECO:0000256" key="2">
    <source>
        <dbReference type="ARBA" id="ARBA00023012"/>
    </source>
</evidence>
<dbReference type="RefSeq" id="WP_259313825.1">
    <property type="nucleotide sequence ID" value="NZ_CP087164.1"/>
</dbReference>
<dbReference type="SMART" id="SM00448">
    <property type="entry name" value="REC"/>
    <property type="match status" value="1"/>
</dbReference>
<dbReference type="Gene3D" id="3.40.50.2300">
    <property type="match status" value="1"/>
</dbReference>
<dbReference type="PROSITE" id="PS50110">
    <property type="entry name" value="RESPONSE_REGULATORY"/>
    <property type="match status" value="1"/>
</dbReference>
<dbReference type="AlphaFoldDB" id="A0A9E6XTY6"/>
<reference evidence="5" key="1">
    <citation type="journal article" date="2022" name="Int. J. Syst. Evol. Microbiol.">
        <title>Pseudomonas aegrilactucae sp. nov. and Pseudomonas morbosilactucae sp. nov., pathogens causing bacterial rot of lettuce in Japan.</title>
        <authorList>
            <person name="Sawada H."/>
            <person name="Fujikawa T."/>
            <person name="Satou M."/>
        </authorList>
    </citation>
    <scope>NUCLEOTIDE SEQUENCE</scope>
    <source>
        <strain evidence="5">0166_1</strain>
    </source>
</reference>
<dbReference type="SUPFAM" id="SSF52172">
    <property type="entry name" value="CheY-like"/>
    <property type="match status" value="1"/>
</dbReference>
<name>A0A9E6XTY6_9ACTN</name>
<evidence type="ECO:0000313" key="6">
    <source>
        <dbReference type="Proteomes" id="UP001162834"/>
    </source>
</evidence>
<keyword evidence="2" id="KW-0902">Two-component regulatory system</keyword>
<keyword evidence="6" id="KW-1185">Reference proteome</keyword>
<evidence type="ECO:0000256" key="3">
    <source>
        <dbReference type="PROSITE-ProRule" id="PRU00169"/>
    </source>
</evidence>
<dbReference type="PANTHER" id="PTHR44591:SF14">
    <property type="entry name" value="PROTEIN PILG"/>
    <property type="match status" value="1"/>
</dbReference>
<proteinExistence type="predicted"/>